<comment type="similarity">
    <text evidence="1">Belongs to the YTHDF family.</text>
</comment>
<dbReference type="CDD" id="cd21134">
    <property type="entry name" value="YTH"/>
    <property type="match status" value="1"/>
</dbReference>
<dbReference type="Pfam" id="PF04146">
    <property type="entry name" value="YTH"/>
    <property type="match status" value="1"/>
</dbReference>
<dbReference type="Gene3D" id="3.10.590.10">
    <property type="entry name" value="ph1033 like domains"/>
    <property type="match status" value="1"/>
</dbReference>
<gene>
    <name evidence="4" type="ORF">TorRG33x02_301070</name>
</gene>
<reference evidence="5" key="1">
    <citation type="submission" date="2016-06" db="EMBL/GenBank/DDBJ databases">
        <title>Parallel loss of symbiosis genes in relatives of nitrogen-fixing non-legume Parasponia.</title>
        <authorList>
            <person name="Van Velzen R."/>
            <person name="Holmer R."/>
            <person name="Bu F."/>
            <person name="Rutten L."/>
            <person name="Van Zeijl A."/>
            <person name="Liu W."/>
            <person name="Santuari L."/>
            <person name="Cao Q."/>
            <person name="Sharma T."/>
            <person name="Shen D."/>
            <person name="Roswanjaya Y."/>
            <person name="Wardhani T."/>
            <person name="Kalhor M.S."/>
            <person name="Jansen J."/>
            <person name="Van den Hoogen J."/>
            <person name="Gungor B."/>
            <person name="Hartog M."/>
            <person name="Hontelez J."/>
            <person name="Verver J."/>
            <person name="Yang W.-C."/>
            <person name="Schijlen E."/>
            <person name="Repin R."/>
            <person name="Schilthuizen M."/>
            <person name="Schranz E."/>
            <person name="Heidstra R."/>
            <person name="Miyata K."/>
            <person name="Fedorova E."/>
            <person name="Kohlen W."/>
            <person name="Bisseling T."/>
            <person name="Smit S."/>
            <person name="Geurts R."/>
        </authorList>
    </citation>
    <scope>NUCLEOTIDE SEQUENCE [LARGE SCALE GENOMIC DNA]</scope>
    <source>
        <strain evidence="5">cv. RG33-2</strain>
    </source>
</reference>
<evidence type="ECO:0000313" key="4">
    <source>
        <dbReference type="EMBL" id="PON54988.1"/>
    </source>
</evidence>
<evidence type="ECO:0000313" key="5">
    <source>
        <dbReference type="Proteomes" id="UP000237000"/>
    </source>
</evidence>
<sequence length="522" mass="57718">MATTRPSTDSTNSTGLRSTYPPYANAESLRNYTPDIYDQNTSVIFQSYRHVPQMSHRPYASSSIQLPSMGAHGQLYPAEQFPSSVPAYYQPLVSPNVRYSASLSPVPQATIPIDFTQFGNNETVQPRRICSSPFGYSGRGGNFIENSGGFSLMQQGFERLGLGGLGSDVSKPINGQSSLIELSSAAASPKLIDLQELPGINFRMASQHEGLGYGSSSCTSSYHRGYSNDDHGFGYRSVSTYNPGINGQCWSIGKEANGGRGTSDFLCSCTGVLGTLTAQSRGPRALKPKSLRTANGSTVDESKNGTSSNVHNEYLNLLDTASNYKDAKFFVIKSYSEDNVHKSIKYSVWASTPSGNKKLDAAYRDAKEKEWDIPIFLLFSVNASAQFCGVAEMVGPVDFDNSVDYWQQDKWTGQFPVKWHIIKDVPNSQFRHIIVKDNDNKPVTNSRDTQEVELQLGIDMLNIFKNYEAHSSILDDFDFYEERHKEMQERKAGQQTNPVSMSVIGGNASQHPNIPCRYSMFY</sequence>
<dbReference type="InterPro" id="IPR045168">
    <property type="entry name" value="YTH_prot"/>
</dbReference>
<keyword evidence="1" id="KW-0694">RNA-binding</keyword>
<dbReference type="GO" id="GO:0003729">
    <property type="term" value="F:mRNA binding"/>
    <property type="evidence" value="ECO:0007669"/>
    <property type="project" value="UniProtKB-UniRule"/>
</dbReference>
<organism evidence="4 5">
    <name type="scientific">Trema orientale</name>
    <name type="common">Charcoal tree</name>
    <name type="synonym">Celtis orientalis</name>
    <dbReference type="NCBI Taxonomy" id="63057"/>
    <lineage>
        <taxon>Eukaryota</taxon>
        <taxon>Viridiplantae</taxon>
        <taxon>Streptophyta</taxon>
        <taxon>Embryophyta</taxon>
        <taxon>Tracheophyta</taxon>
        <taxon>Spermatophyta</taxon>
        <taxon>Magnoliopsida</taxon>
        <taxon>eudicotyledons</taxon>
        <taxon>Gunneridae</taxon>
        <taxon>Pentapetalae</taxon>
        <taxon>rosids</taxon>
        <taxon>fabids</taxon>
        <taxon>Rosales</taxon>
        <taxon>Cannabaceae</taxon>
        <taxon>Trema</taxon>
    </lineage>
</organism>
<dbReference type="InterPro" id="IPR007275">
    <property type="entry name" value="YTH_domain"/>
</dbReference>
<proteinExistence type="inferred from homology"/>
<dbReference type="PANTHER" id="PTHR12357">
    <property type="entry name" value="YTH YT521-B HOMOLOGY DOMAIN-CONTAINING"/>
    <property type="match status" value="1"/>
</dbReference>
<comment type="function">
    <text evidence="1">Specifically recognizes and binds N6-methyladenosine (m6A)-containing RNAs, and regulates mRNA stability. M6A is a modification present at internal sites of mRNAs and some non-coding RNAs and plays a role in mRNA stability and processing.</text>
</comment>
<feature type="domain" description="YTH" evidence="3">
    <location>
        <begin position="327"/>
        <end position="464"/>
    </location>
</feature>
<dbReference type="PANTHER" id="PTHR12357:SF120">
    <property type="entry name" value="YTH DOMAIN-CONTAINING FAMILY PROTEIN"/>
    <property type="match status" value="1"/>
</dbReference>
<name>A0A2P5C1R9_TREOI</name>
<keyword evidence="5" id="KW-1185">Reference proteome</keyword>
<dbReference type="InParanoid" id="A0A2P5C1R9"/>
<evidence type="ECO:0000256" key="1">
    <source>
        <dbReference type="RuleBase" id="RU369095"/>
    </source>
</evidence>
<dbReference type="OrthoDB" id="306690at2759"/>
<dbReference type="STRING" id="63057.A0A2P5C1R9"/>
<dbReference type="AlphaFoldDB" id="A0A2P5C1R9"/>
<dbReference type="PROSITE" id="PS50882">
    <property type="entry name" value="YTH"/>
    <property type="match status" value="1"/>
</dbReference>
<feature type="compositionally biased region" description="Polar residues" evidence="2">
    <location>
        <begin position="1"/>
        <end position="17"/>
    </location>
</feature>
<dbReference type="GO" id="GO:0061157">
    <property type="term" value="P:mRNA destabilization"/>
    <property type="evidence" value="ECO:0007669"/>
    <property type="project" value="TreeGrafter"/>
</dbReference>
<accession>A0A2P5C1R9</accession>
<feature type="region of interest" description="Disordered" evidence="2">
    <location>
        <begin position="1"/>
        <end position="22"/>
    </location>
</feature>
<comment type="caution">
    <text evidence="4">The sequence shown here is derived from an EMBL/GenBank/DDBJ whole genome shotgun (WGS) entry which is preliminary data.</text>
</comment>
<dbReference type="EMBL" id="JXTC01000425">
    <property type="protein sequence ID" value="PON54988.1"/>
    <property type="molecule type" value="Genomic_DNA"/>
</dbReference>
<dbReference type="Proteomes" id="UP000237000">
    <property type="component" value="Unassembled WGS sequence"/>
</dbReference>
<feature type="region of interest" description="Disordered" evidence="2">
    <location>
        <begin position="283"/>
        <end position="306"/>
    </location>
</feature>
<dbReference type="GO" id="GO:1990247">
    <property type="term" value="F:N6-methyladenosine-containing RNA reader activity"/>
    <property type="evidence" value="ECO:0007669"/>
    <property type="project" value="UniProtKB-UniRule"/>
</dbReference>
<evidence type="ECO:0000256" key="2">
    <source>
        <dbReference type="SAM" id="MobiDB-lite"/>
    </source>
</evidence>
<feature type="compositionally biased region" description="Polar residues" evidence="2">
    <location>
        <begin position="292"/>
        <end position="306"/>
    </location>
</feature>
<evidence type="ECO:0000259" key="3">
    <source>
        <dbReference type="PROSITE" id="PS50882"/>
    </source>
</evidence>
<protein>
    <recommendedName>
        <fullName evidence="1">YTH domain-containing family protein</fullName>
    </recommendedName>
</protein>
<dbReference type="GO" id="GO:0005737">
    <property type="term" value="C:cytoplasm"/>
    <property type="evidence" value="ECO:0007669"/>
    <property type="project" value="TreeGrafter"/>
</dbReference>